<dbReference type="Proteomes" id="UP000886653">
    <property type="component" value="Unassembled WGS sequence"/>
</dbReference>
<dbReference type="EMBL" id="MU167215">
    <property type="protein sequence ID" value="KAG0151141.1"/>
    <property type="molecule type" value="Genomic_DNA"/>
</dbReference>
<comment type="caution">
    <text evidence="1">The sequence shown here is derived from an EMBL/GenBank/DDBJ whole genome shotgun (WGS) entry which is preliminary data.</text>
</comment>
<dbReference type="AlphaFoldDB" id="A0A9P6NX54"/>
<name>A0A9P6NX54_9BASI</name>
<evidence type="ECO:0000313" key="1">
    <source>
        <dbReference type="EMBL" id="KAG0151141.1"/>
    </source>
</evidence>
<organism evidence="1 2">
    <name type="scientific">Cronartium quercuum f. sp. fusiforme G11</name>
    <dbReference type="NCBI Taxonomy" id="708437"/>
    <lineage>
        <taxon>Eukaryota</taxon>
        <taxon>Fungi</taxon>
        <taxon>Dikarya</taxon>
        <taxon>Basidiomycota</taxon>
        <taxon>Pucciniomycotina</taxon>
        <taxon>Pucciniomycetes</taxon>
        <taxon>Pucciniales</taxon>
        <taxon>Coleosporiaceae</taxon>
        <taxon>Cronartium</taxon>
    </lineage>
</organism>
<dbReference type="OrthoDB" id="2506124at2759"/>
<protein>
    <submittedName>
        <fullName evidence="1">Uncharacterized protein</fullName>
    </submittedName>
</protein>
<evidence type="ECO:0000313" key="2">
    <source>
        <dbReference type="Proteomes" id="UP000886653"/>
    </source>
</evidence>
<keyword evidence="2" id="KW-1185">Reference proteome</keyword>
<proteinExistence type="predicted"/>
<accession>A0A9P6NX54</accession>
<gene>
    <name evidence="1" type="ORF">CROQUDRAFT_32547</name>
</gene>
<reference evidence="1" key="1">
    <citation type="submission" date="2013-11" db="EMBL/GenBank/DDBJ databases">
        <title>Genome sequence of the fusiform rust pathogen reveals effectors for host alternation and coevolution with pine.</title>
        <authorList>
            <consortium name="DOE Joint Genome Institute"/>
            <person name="Smith K."/>
            <person name="Pendleton A."/>
            <person name="Kubisiak T."/>
            <person name="Anderson C."/>
            <person name="Salamov A."/>
            <person name="Aerts A."/>
            <person name="Riley R."/>
            <person name="Clum A."/>
            <person name="Lindquist E."/>
            <person name="Ence D."/>
            <person name="Campbell M."/>
            <person name="Kronenberg Z."/>
            <person name="Feau N."/>
            <person name="Dhillon B."/>
            <person name="Hamelin R."/>
            <person name="Burleigh J."/>
            <person name="Smith J."/>
            <person name="Yandell M."/>
            <person name="Nelson C."/>
            <person name="Grigoriev I."/>
            <person name="Davis J."/>
        </authorList>
    </citation>
    <scope>NUCLEOTIDE SEQUENCE</scope>
    <source>
        <strain evidence="1">G11</strain>
    </source>
</reference>
<feature type="non-terminal residue" evidence="1">
    <location>
        <position position="211"/>
    </location>
</feature>
<sequence length="211" mass="24435">MQDVILLTGITQLPSNLGQSNHGKLKAIQWHTLFAYLLPLVIPELYIVEVNAITPESNRGQILLNISYLCQCTNILCAKQVSDNNSRLFKMFYKKYTDTSKLIFPKAKIQPNHHYALHLGQQLKRWGPLYQVAEFHGKWMVGVLQQVANNGHIGEYEVFFWAQIDKTMMLWFNQLQRLTSSNLIYEEFMSQKDAKETCGQKQSVQNLIELE</sequence>